<evidence type="ECO:0000259" key="8">
    <source>
        <dbReference type="Pfam" id="PF22819"/>
    </source>
</evidence>
<evidence type="ECO:0000256" key="1">
    <source>
        <dbReference type="ARBA" id="ARBA00004162"/>
    </source>
</evidence>
<evidence type="ECO:0000256" key="2">
    <source>
        <dbReference type="ARBA" id="ARBA00022475"/>
    </source>
</evidence>
<evidence type="ECO:0000256" key="3">
    <source>
        <dbReference type="ARBA" id="ARBA00022692"/>
    </source>
</evidence>
<gene>
    <name evidence="10" type="ORF">WAX74_03990</name>
</gene>
<feature type="domain" description="TcaA 4th" evidence="9">
    <location>
        <begin position="242"/>
        <end position="289"/>
    </location>
</feature>
<accession>A0ABU8F221</accession>
<evidence type="ECO:0000256" key="5">
    <source>
        <dbReference type="ARBA" id="ARBA00023136"/>
    </source>
</evidence>
<evidence type="ECO:0000259" key="7">
    <source>
        <dbReference type="Pfam" id="PF22813"/>
    </source>
</evidence>
<proteinExistence type="predicted"/>
<sequence>MKNCPNCTELIKNESQFCSHCGLRFQTQKKKQTNLIIPIIFIVLLGAIFITHGQIKEKTGPYRTIVELDNILSQQDATAALILFESQLSGTPLSEPIMQDFLNYLYLETNWESTLKEWKKAALREKETYKPLKTYNGDVLFTLEKTGSILGIYPKYEVMVHPYSVQVKTNTEGTRVTLNDQTKSLTKVDDFQKVSSILPSESIQELTFKVETKYTNFSDSIDFSTMTQKPNIVQLELPLELVDISIYSNKLDAIVYVNGKSTSTSVRDIGLIGPLPTDGSISIQLELDGRKTENVEVYSGGEYQLMFEEEMEVASFYDDLFNPNKEDLELLYDSFIATSVNAINHRDFTLVEQYFHPLGNSGIELEEYIPYLETKGITEQLLESEVVSFEVQDDGLHLFTFESYIINYPDKPSIQKSFYTENLLVIDDNQWKFYELLKTTEL</sequence>
<keyword evidence="3 6" id="KW-0812">Transmembrane</keyword>
<keyword evidence="4 6" id="KW-1133">Transmembrane helix</keyword>
<dbReference type="PANTHER" id="PTHR40038">
    <property type="entry name" value="MEMBRANE-ASSOCIATED PROTEIN TCAA"/>
    <property type="match status" value="1"/>
</dbReference>
<dbReference type="RefSeq" id="WP_336496372.1">
    <property type="nucleotide sequence ID" value="NZ_JBAWSY010000002.1"/>
</dbReference>
<dbReference type="Pfam" id="PF22820">
    <property type="entry name" value="TcaA_3rd_4th"/>
    <property type="match status" value="1"/>
</dbReference>
<feature type="domain" description="TcaA protein NTF2-like" evidence="8">
    <location>
        <begin position="325"/>
        <end position="435"/>
    </location>
</feature>
<dbReference type="InterPro" id="IPR054529">
    <property type="entry name" value="TcaA_2nd"/>
</dbReference>
<feature type="domain" description="TcaA second" evidence="7">
    <location>
        <begin position="62"/>
        <end position="159"/>
    </location>
</feature>
<keyword evidence="5 6" id="KW-0472">Membrane</keyword>
<keyword evidence="11" id="KW-1185">Reference proteome</keyword>
<organism evidence="10 11">
    <name type="scientific">Psychrobacillus mangrovi</name>
    <dbReference type="NCBI Taxonomy" id="3117745"/>
    <lineage>
        <taxon>Bacteria</taxon>
        <taxon>Bacillati</taxon>
        <taxon>Bacillota</taxon>
        <taxon>Bacilli</taxon>
        <taxon>Bacillales</taxon>
        <taxon>Bacillaceae</taxon>
        <taxon>Psychrobacillus</taxon>
    </lineage>
</organism>
<name>A0ABU8F221_9BACI</name>
<evidence type="ECO:0000256" key="6">
    <source>
        <dbReference type="SAM" id="Phobius"/>
    </source>
</evidence>
<evidence type="ECO:0000256" key="4">
    <source>
        <dbReference type="ARBA" id="ARBA00022989"/>
    </source>
</evidence>
<dbReference type="InterPro" id="IPR054530">
    <property type="entry name" value="TcaA_4th"/>
</dbReference>
<comment type="caution">
    <text evidence="10">The sequence shown here is derived from an EMBL/GenBank/DDBJ whole genome shotgun (WGS) entry which is preliminary data.</text>
</comment>
<evidence type="ECO:0000313" key="11">
    <source>
        <dbReference type="Proteomes" id="UP001364890"/>
    </source>
</evidence>
<dbReference type="InterPro" id="IPR054528">
    <property type="entry name" value="TcaA_5th"/>
</dbReference>
<feature type="transmembrane region" description="Helical" evidence="6">
    <location>
        <begin position="35"/>
        <end position="55"/>
    </location>
</feature>
<dbReference type="Pfam" id="PF22819">
    <property type="entry name" value="TcaA_5th"/>
    <property type="match status" value="1"/>
</dbReference>
<comment type="subcellular location">
    <subcellularLocation>
        <location evidence="1">Cell membrane</location>
        <topology evidence="1">Single-pass membrane protein</topology>
    </subcellularLocation>
</comment>
<evidence type="ECO:0000259" key="9">
    <source>
        <dbReference type="Pfam" id="PF22820"/>
    </source>
</evidence>
<protein>
    <submittedName>
        <fullName evidence="10">DUF2116 family Zn-ribbon domain-containing protein</fullName>
    </submittedName>
</protein>
<dbReference type="PANTHER" id="PTHR40038:SF1">
    <property type="entry name" value="MEMBRANE-ASSOCIATED PROTEIN TCAA"/>
    <property type="match status" value="1"/>
</dbReference>
<reference evidence="10 11" key="1">
    <citation type="submission" date="2024-01" db="EMBL/GenBank/DDBJ databases">
        <title>Seven novel Bacillus-like species.</title>
        <authorList>
            <person name="Liu G."/>
        </authorList>
    </citation>
    <scope>NUCLEOTIDE SEQUENCE [LARGE SCALE GENOMIC DNA]</scope>
    <source>
        <strain evidence="10 11">FJAT-51614</strain>
    </source>
</reference>
<dbReference type="Proteomes" id="UP001364890">
    <property type="component" value="Unassembled WGS sequence"/>
</dbReference>
<dbReference type="Pfam" id="PF22813">
    <property type="entry name" value="TcaA_2nd"/>
    <property type="match status" value="1"/>
</dbReference>
<dbReference type="EMBL" id="JBAWSY010000002">
    <property type="protein sequence ID" value="MEI4768819.1"/>
    <property type="molecule type" value="Genomic_DNA"/>
</dbReference>
<keyword evidence="2" id="KW-1003">Cell membrane</keyword>
<evidence type="ECO:0000313" key="10">
    <source>
        <dbReference type="EMBL" id="MEI4768819.1"/>
    </source>
</evidence>